<keyword evidence="1" id="KW-0472">Membrane</keyword>
<organism evidence="2 3">
    <name type="scientific">Bacillus salitolerans</name>
    <dbReference type="NCBI Taxonomy" id="1437434"/>
    <lineage>
        <taxon>Bacteria</taxon>
        <taxon>Bacillati</taxon>
        <taxon>Bacillota</taxon>
        <taxon>Bacilli</taxon>
        <taxon>Bacillales</taxon>
        <taxon>Bacillaceae</taxon>
        <taxon>Bacillus</taxon>
    </lineage>
</organism>
<proteinExistence type="predicted"/>
<comment type="caution">
    <text evidence="2">The sequence shown here is derived from an EMBL/GenBank/DDBJ whole genome shotgun (WGS) entry which is preliminary data.</text>
</comment>
<protein>
    <submittedName>
        <fullName evidence="2">Uncharacterized protein</fullName>
    </submittedName>
</protein>
<feature type="transmembrane region" description="Helical" evidence="1">
    <location>
        <begin position="12"/>
        <end position="31"/>
    </location>
</feature>
<name>A0ABW4LPI4_9BACI</name>
<reference evidence="3" key="1">
    <citation type="journal article" date="2019" name="Int. J. Syst. Evol. Microbiol.">
        <title>The Global Catalogue of Microorganisms (GCM) 10K type strain sequencing project: providing services to taxonomists for standard genome sequencing and annotation.</title>
        <authorList>
            <consortium name="The Broad Institute Genomics Platform"/>
            <consortium name="The Broad Institute Genome Sequencing Center for Infectious Disease"/>
            <person name="Wu L."/>
            <person name="Ma J."/>
        </authorList>
    </citation>
    <scope>NUCLEOTIDE SEQUENCE [LARGE SCALE GENOMIC DNA]</scope>
    <source>
        <strain evidence="3">CCUG 49339</strain>
    </source>
</reference>
<dbReference type="Proteomes" id="UP001597214">
    <property type="component" value="Unassembled WGS sequence"/>
</dbReference>
<accession>A0ABW4LPI4</accession>
<keyword evidence="3" id="KW-1185">Reference proteome</keyword>
<keyword evidence="1" id="KW-0812">Transmembrane</keyword>
<gene>
    <name evidence="2" type="ORF">ACFSCX_11055</name>
</gene>
<dbReference type="EMBL" id="JBHUEM010000015">
    <property type="protein sequence ID" value="MFD1737090.1"/>
    <property type="molecule type" value="Genomic_DNA"/>
</dbReference>
<evidence type="ECO:0000313" key="2">
    <source>
        <dbReference type="EMBL" id="MFD1737090.1"/>
    </source>
</evidence>
<dbReference type="RefSeq" id="WP_377928288.1">
    <property type="nucleotide sequence ID" value="NZ_JBHUEM010000015.1"/>
</dbReference>
<evidence type="ECO:0000256" key="1">
    <source>
        <dbReference type="SAM" id="Phobius"/>
    </source>
</evidence>
<sequence>MNKKVIKALEEHLLGITIAFLIALLIFTLAFDYEFAKGVIPSFFNK</sequence>
<evidence type="ECO:0000313" key="3">
    <source>
        <dbReference type="Proteomes" id="UP001597214"/>
    </source>
</evidence>
<keyword evidence="1" id="KW-1133">Transmembrane helix</keyword>